<name>A0A401IFS7_APHSA</name>
<dbReference type="SUPFAM" id="SSF111283">
    <property type="entry name" value="Putative modulator of DNA gyrase, PmbA/TldD"/>
    <property type="match status" value="1"/>
</dbReference>
<keyword evidence="5" id="KW-1185">Reference proteome</keyword>
<gene>
    <name evidence="4" type="ORF">AsFPU1_1460</name>
</gene>
<dbReference type="InterPro" id="IPR035068">
    <property type="entry name" value="TldD/PmbA_N"/>
</dbReference>
<keyword evidence="4" id="KW-0378">Hydrolase</keyword>
<dbReference type="AlphaFoldDB" id="A0A401IFS7"/>
<dbReference type="InterPro" id="IPR002510">
    <property type="entry name" value="Metalloprtase-TldD/E_N"/>
</dbReference>
<dbReference type="InterPro" id="IPR045569">
    <property type="entry name" value="Metalloprtase-TldD/E_C"/>
</dbReference>
<protein>
    <submittedName>
        <fullName evidence="4">Zinc-dependent protease-like protein</fullName>
    </submittedName>
</protein>
<dbReference type="PANTHER" id="PTHR43421:SF1">
    <property type="entry name" value="METALLOPROTEASE PMBA"/>
    <property type="match status" value="1"/>
</dbReference>
<dbReference type="Pfam" id="PF19289">
    <property type="entry name" value="PmbA_TldD_3rd"/>
    <property type="match status" value="1"/>
</dbReference>
<dbReference type="InterPro" id="IPR047657">
    <property type="entry name" value="PmbA"/>
</dbReference>
<sequence length="427" mass="47004">MTINPEKLIELALTAGALTAEVYQSRSLSHPVFFEANRLKQLESSQSEGTALRLWREGCPGLAVAYGDVEETALVERAIALSQLNPPETIELSESRTAIYPNVGEIIPVETLVETGKNAIAKLREFYPDILCSGEFSCEVDTTLLINSQGLHCQYEDTSINYYLGVEWVRGEDFLAIYEGEYSRNQINLDRVIKDILKRLEWAQNNVTPPTGRIPILLTPNATAMLWGTVSEAINAKRVLEQSSPWSDKLGQMVVSQILTLSQQPDYKPYRCPFDDEGTPTQTLSLITQGRLEQFYSDRTTARTLGTQSTGNGFRPGLGRYPTPSLINVILESGTTSLDNLISRLDEGIIVDQMLGDGSDISGDFSINVDLGYRIEKGQITGRVKDTMIAGNVYTALKQVIALGNDCQWTGSCYTPSLIVDGLSVVG</sequence>
<dbReference type="GO" id="GO:0006508">
    <property type="term" value="P:proteolysis"/>
    <property type="evidence" value="ECO:0007669"/>
    <property type="project" value="UniProtKB-KW"/>
</dbReference>
<comment type="similarity">
    <text evidence="1">Belongs to the peptidase U62 family.</text>
</comment>
<accession>A0A401IFS7</accession>
<dbReference type="Pfam" id="PF01523">
    <property type="entry name" value="PmbA_TldD_1st"/>
    <property type="match status" value="1"/>
</dbReference>
<dbReference type="GO" id="GO:0008237">
    <property type="term" value="F:metallopeptidase activity"/>
    <property type="evidence" value="ECO:0007669"/>
    <property type="project" value="InterPro"/>
</dbReference>
<dbReference type="GO" id="GO:0005829">
    <property type="term" value="C:cytosol"/>
    <property type="evidence" value="ECO:0007669"/>
    <property type="project" value="TreeGrafter"/>
</dbReference>
<feature type="domain" description="Metalloprotease TldD/E N-terminal" evidence="2">
    <location>
        <begin position="20"/>
        <end position="81"/>
    </location>
</feature>
<evidence type="ECO:0000313" key="4">
    <source>
        <dbReference type="EMBL" id="GBF80059.1"/>
    </source>
</evidence>
<dbReference type="Proteomes" id="UP000287247">
    <property type="component" value="Unassembled WGS sequence"/>
</dbReference>
<evidence type="ECO:0000256" key="1">
    <source>
        <dbReference type="ARBA" id="ARBA00005836"/>
    </source>
</evidence>
<dbReference type="InterPro" id="IPR036059">
    <property type="entry name" value="TldD/PmbA_sf"/>
</dbReference>
<dbReference type="RefSeq" id="WP_124973509.1">
    <property type="nucleotide sequence ID" value="NZ_BDQK01000005.1"/>
</dbReference>
<dbReference type="PANTHER" id="PTHR43421">
    <property type="entry name" value="METALLOPROTEASE PMBA"/>
    <property type="match status" value="1"/>
</dbReference>
<evidence type="ECO:0000259" key="2">
    <source>
        <dbReference type="Pfam" id="PF01523"/>
    </source>
</evidence>
<dbReference type="Gene3D" id="3.30.2290.10">
    <property type="entry name" value="PmbA/TldD superfamily"/>
    <property type="match status" value="1"/>
</dbReference>
<evidence type="ECO:0000313" key="5">
    <source>
        <dbReference type="Proteomes" id="UP000287247"/>
    </source>
</evidence>
<organism evidence="4 5">
    <name type="scientific">Aphanothece sacrum FPU1</name>
    <dbReference type="NCBI Taxonomy" id="1920663"/>
    <lineage>
        <taxon>Bacteria</taxon>
        <taxon>Bacillati</taxon>
        <taxon>Cyanobacteriota</taxon>
        <taxon>Cyanophyceae</taxon>
        <taxon>Oscillatoriophycideae</taxon>
        <taxon>Chroococcales</taxon>
        <taxon>Aphanothecaceae</taxon>
        <taxon>Aphanothece</taxon>
    </lineage>
</organism>
<keyword evidence="4" id="KW-0645">Protease</keyword>
<proteinExistence type="inferred from homology"/>
<comment type="caution">
    <text evidence="4">The sequence shown here is derived from an EMBL/GenBank/DDBJ whole genome shotgun (WGS) entry which is preliminary data.</text>
</comment>
<dbReference type="OrthoDB" id="440929at2"/>
<reference evidence="5" key="1">
    <citation type="submission" date="2017-05" db="EMBL/GenBank/DDBJ databases">
        <title>Physiological properties and genetic analysis related to exopolysaccharide production of fresh-water unicellular cyanobacterium Aphanothece sacrum, Suizenji Nori, that has been cultured as a food source in Japan.</title>
        <authorList>
            <person name="Kanesaki Y."/>
            <person name="Yoshikawa S."/>
            <person name="Ohki K."/>
        </authorList>
    </citation>
    <scope>NUCLEOTIDE SEQUENCE [LARGE SCALE GENOMIC DNA]</scope>
    <source>
        <strain evidence="5">FPU1</strain>
    </source>
</reference>
<feature type="domain" description="Metalloprotease TldD/E C-terminal" evidence="3">
    <location>
        <begin position="211"/>
        <end position="427"/>
    </location>
</feature>
<evidence type="ECO:0000259" key="3">
    <source>
        <dbReference type="Pfam" id="PF19289"/>
    </source>
</evidence>
<dbReference type="EMBL" id="BDQK01000005">
    <property type="protein sequence ID" value="GBF80059.1"/>
    <property type="molecule type" value="Genomic_DNA"/>
</dbReference>